<dbReference type="AlphaFoldDB" id="A0AAW9VEE6"/>
<sequence>MLKDFKVFGETNRQNNWLLRCKDKCVDKKSLIATNTIREIAIILNIVFGNGINNEHIKYINLIIIILI</sequence>
<dbReference type="EMBL" id="WLUB01000053">
    <property type="protein sequence ID" value="MTC36128.1"/>
    <property type="molecule type" value="Genomic_DNA"/>
</dbReference>
<organism evidence="1 2">
    <name type="scientific">Providencia alcalifaciens</name>
    <dbReference type="NCBI Taxonomy" id="126385"/>
    <lineage>
        <taxon>Bacteria</taxon>
        <taxon>Pseudomonadati</taxon>
        <taxon>Pseudomonadota</taxon>
        <taxon>Gammaproteobacteria</taxon>
        <taxon>Enterobacterales</taxon>
        <taxon>Morganellaceae</taxon>
        <taxon>Providencia</taxon>
    </lineage>
</organism>
<gene>
    <name evidence="1" type="ORF">GKR67_16165</name>
</gene>
<reference evidence="1 2" key="1">
    <citation type="submission" date="2019-10" db="EMBL/GenBank/DDBJ databases">
        <title>Comparative genomic analysis of Providencia.</title>
        <authorList>
            <person name="Yuan C."/>
            <person name="Wei Y."/>
            <person name="Yin Z."/>
        </authorList>
    </citation>
    <scope>NUCLEOTIDE SEQUENCE [LARGE SCALE GENOMIC DNA]</scope>
    <source>
        <strain evidence="2">wls1934</strain>
    </source>
</reference>
<dbReference type="Proteomes" id="UP000449944">
    <property type="component" value="Unassembled WGS sequence"/>
</dbReference>
<accession>A0AAW9VEE6</accession>
<protein>
    <submittedName>
        <fullName evidence="1">Uncharacterized protein</fullName>
    </submittedName>
</protein>
<proteinExistence type="predicted"/>
<evidence type="ECO:0000313" key="2">
    <source>
        <dbReference type="Proteomes" id="UP000449944"/>
    </source>
</evidence>
<name>A0AAW9VEE6_9GAMM</name>
<evidence type="ECO:0000313" key="1">
    <source>
        <dbReference type="EMBL" id="MTC36128.1"/>
    </source>
</evidence>
<comment type="caution">
    <text evidence="1">The sequence shown here is derived from an EMBL/GenBank/DDBJ whole genome shotgun (WGS) entry which is preliminary data.</text>
</comment>